<dbReference type="Pfam" id="PF02638">
    <property type="entry name" value="GHL10"/>
    <property type="match status" value="1"/>
</dbReference>
<dbReference type="PROSITE" id="PS50853">
    <property type="entry name" value="FN3"/>
    <property type="match status" value="1"/>
</dbReference>
<evidence type="ECO:0000256" key="1">
    <source>
        <dbReference type="ARBA" id="ARBA00022729"/>
    </source>
</evidence>
<gene>
    <name evidence="4" type="ORF">SAMN05444955_10334</name>
</gene>
<feature type="signal peptide" evidence="2">
    <location>
        <begin position="1"/>
        <end position="32"/>
    </location>
</feature>
<dbReference type="PANTHER" id="PTHR43405:SF1">
    <property type="entry name" value="GLYCOSYL HYDROLASE DIGH"/>
    <property type="match status" value="1"/>
</dbReference>
<dbReference type="Gene3D" id="3.20.20.80">
    <property type="entry name" value="Glycosidases"/>
    <property type="match status" value="1"/>
</dbReference>
<dbReference type="SUPFAM" id="SSF49265">
    <property type="entry name" value="Fibronectin type III"/>
    <property type="match status" value="1"/>
</dbReference>
<protein>
    <submittedName>
        <fullName evidence="4">Uncharacterized lipoprotein YddW, UPF0748 family</fullName>
    </submittedName>
</protein>
<accession>A0A1H8C4J9</accession>
<keyword evidence="1 2" id="KW-0732">Signal</keyword>
<keyword evidence="5" id="KW-1185">Reference proteome</keyword>
<dbReference type="Gene3D" id="2.60.40.10">
    <property type="entry name" value="Immunoglobulins"/>
    <property type="match status" value="1"/>
</dbReference>
<dbReference type="STRING" id="1173111.SAMN05444955_10334"/>
<dbReference type="InterPro" id="IPR017853">
    <property type="entry name" value="GH"/>
</dbReference>
<feature type="domain" description="Fibronectin type-III" evidence="3">
    <location>
        <begin position="428"/>
        <end position="527"/>
    </location>
</feature>
<dbReference type="Proteomes" id="UP000199695">
    <property type="component" value="Unassembled WGS sequence"/>
</dbReference>
<dbReference type="AlphaFoldDB" id="A0A1H8C4J9"/>
<reference evidence="4 5" key="1">
    <citation type="submission" date="2016-10" db="EMBL/GenBank/DDBJ databases">
        <authorList>
            <person name="de Groot N.N."/>
        </authorList>
    </citation>
    <scope>NUCLEOTIDE SEQUENCE [LARGE SCALE GENOMIC DNA]</scope>
    <source>
        <strain evidence="4 5">DSM 46701</strain>
    </source>
</reference>
<keyword evidence="4" id="KW-0449">Lipoprotein</keyword>
<evidence type="ECO:0000256" key="2">
    <source>
        <dbReference type="SAM" id="SignalP"/>
    </source>
</evidence>
<dbReference type="InterPro" id="IPR013783">
    <property type="entry name" value="Ig-like_fold"/>
</dbReference>
<dbReference type="SUPFAM" id="SSF51445">
    <property type="entry name" value="(Trans)glycosidases"/>
    <property type="match status" value="1"/>
</dbReference>
<evidence type="ECO:0000259" key="3">
    <source>
        <dbReference type="PROSITE" id="PS50853"/>
    </source>
</evidence>
<dbReference type="EMBL" id="FOCQ01000003">
    <property type="protein sequence ID" value="SEM89384.1"/>
    <property type="molecule type" value="Genomic_DNA"/>
</dbReference>
<organism evidence="4 5">
    <name type="scientific">Lihuaxuella thermophila</name>
    <dbReference type="NCBI Taxonomy" id="1173111"/>
    <lineage>
        <taxon>Bacteria</taxon>
        <taxon>Bacillati</taxon>
        <taxon>Bacillota</taxon>
        <taxon>Bacilli</taxon>
        <taxon>Bacillales</taxon>
        <taxon>Thermoactinomycetaceae</taxon>
        <taxon>Lihuaxuella</taxon>
    </lineage>
</organism>
<sequence>MNGVNVHRQKLCVSLLALVCSLVLVLPGILHAEDGAAKEMETYVSPKRQLRAVWIATVVNIDWPSRTGLPKEQQQQEFIRILDESKAMGMNAVVVQVRPTADAFYPSRINPWSKYLTGVQGQDPGYDPLAFMIREAHKRNLEFHAWFNPYRVSMDTKIENLVPNHPARLHPDWVISYGGRLYYNPGIPEAKDHIIESIMEAVKNYDIDAVHFDDYFYPYPVSGQDFPDEAAYQKYGAAQFPQKADWRRHNVNTLIRELSEAIKQEKPYVKFGISPFGIWRNKSTDPTGSDTAGLQSYDAVYADTRTWIRQGWIDYVTPQIYWNFGYPPAAYEKLTDWWSREVRGRNTHLYIGQAAYKVGISNPPAWQNPEELPNQLKHNLLFAEIKGSIFFSFKDLRRNPLGIKDRLTQEIYKVPALVPAMPWLDDEPPKKPKLKAADWTSEGVEVIWRDHPLNDSAYFVVYRFDGHQVQNIEDATHMLATVRKTGLRQSFLDQTARPGQEYTYVVTAVDRLHNESAVSNSITLKSK</sequence>
<dbReference type="InterPro" id="IPR036116">
    <property type="entry name" value="FN3_sf"/>
</dbReference>
<evidence type="ECO:0000313" key="5">
    <source>
        <dbReference type="Proteomes" id="UP000199695"/>
    </source>
</evidence>
<dbReference type="PANTHER" id="PTHR43405">
    <property type="entry name" value="GLYCOSYL HYDROLASE DIGH"/>
    <property type="match status" value="1"/>
</dbReference>
<proteinExistence type="predicted"/>
<dbReference type="InterPro" id="IPR003961">
    <property type="entry name" value="FN3_dom"/>
</dbReference>
<dbReference type="InterPro" id="IPR052177">
    <property type="entry name" value="Divisome_Glycosyl_Hydrolase"/>
</dbReference>
<evidence type="ECO:0000313" key="4">
    <source>
        <dbReference type="EMBL" id="SEM89384.1"/>
    </source>
</evidence>
<dbReference type="InterPro" id="IPR003790">
    <property type="entry name" value="GHL10"/>
</dbReference>
<feature type="chain" id="PRO_5011777604" evidence="2">
    <location>
        <begin position="33"/>
        <end position="527"/>
    </location>
</feature>
<name>A0A1H8C4J9_9BACL</name>